<evidence type="ECO:0000313" key="2">
    <source>
        <dbReference type="Proteomes" id="UP000000740"/>
    </source>
</evidence>
<dbReference type="HOGENOM" id="CLU_2565607_0_0_2"/>
<name>B9LW01_HALLT</name>
<dbReference type="AlphaFoldDB" id="B9LW01"/>
<protein>
    <submittedName>
        <fullName evidence="1">Uncharacterized protein</fullName>
    </submittedName>
</protein>
<dbReference type="KEGG" id="hla:Hlac_2825"/>
<organism evidence="1 2">
    <name type="scientific">Halorubrum lacusprofundi (strain ATCC 49239 / DSM 5036 / JCM 8891 / ACAM 34)</name>
    <dbReference type="NCBI Taxonomy" id="416348"/>
    <lineage>
        <taxon>Archaea</taxon>
        <taxon>Methanobacteriati</taxon>
        <taxon>Methanobacteriota</taxon>
        <taxon>Stenosarchaea group</taxon>
        <taxon>Halobacteria</taxon>
        <taxon>Halobacteriales</taxon>
        <taxon>Haloferacaceae</taxon>
        <taxon>Halorubrum</taxon>
    </lineage>
</organism>
<sequence>MLCEVLNLTNLAYARNGETISVTVVGSPGTADEEQNTVTLAGDTEYTLSWGQPHTDFQVRINLESSTPLTTPTVTQVNITG</sequence>
<keyword evidence="2" id="KW-1185">Reference proteome</keyword>
<gene>
    <name evidence="1" type="ordered locus">Hlac_2825</name>
</gene>
<dbReference type="Proteomes" id="UP000000740">
    <property type="component" value="Chromosome 2"/>
</dbReference>
<accession>B9LW01</accession>
<proteinExistence type="predicted"/>
<evidence type="ECO:0000313" key="1">
    <source>
        <dbReference type="EMBL" id="ACM58391.1"/>
    </source>
</evidence>
<reference evidence="1 2" key="1">
    <citation type="journal article" date="2016" name="Stand. Genomic Sci.">
        <title>Complete genome sequence of the Antarctic Halorubrum lacusprofundi type strain ACAM 34.</title>
        <authorList>
            <person name="Anderson I.J."/>
            <person name="DasSarma P."/>
            <person name="Lucas S."/>
            <person name="Copeland A."/>
            <person name="Lapidus A."/>
            <person name="Del Rio T.G."/>
            <person name="Tice H."/>
            <person name="Dalin E."/>
            <person name="Bruce D.C."/>
            <person name="Goodwin L."/>
            <person name="Pitluck S."/>
            <person name="Sims D."/>
            <person name="Brettin T.S."/>
            <person name="Detter J.C."/>
            <person name="Han C.S."/>
            <person name="Larimer F."/>
            <person name="Hauser L."/>
            <person name="Land M."/>
            <person name="Ivanova N."/>
            <person name="Richardson P."/>
            <person name="Cavicchioli R."/>
            <person name="DasSarma S."/>
            <person name="Woese C.R."/>
            <person name="Kyrpides N.C."/>
        </authorList>
    </citation>
    <scope>NUCLEOTIDE SEQUENCE [LARGE SCALE GENOMIC DNA]</scope>
    <source>
        <strain evidence="2">ATCC 49239 / DSM 5036 / JCM 8891 / ACAM 34</strain>
    </source>
</reference>
<dbReference type="EMBL" id="CP001366">
    <property type="protein sequence ID" value="ACM58391.1"/>
    <property type="molecule type" value="Genomic_DNA"/>
</dbReference>